<keyword evidence="14" id="KW-0732">Signal</keyword>
<evidence type="ECO:0000256" key="14">
    <source>
        <dbReference type="SAM" id="SignalP"/>
    </source>
</evidence>
<evidence type="ECO:0000259" key="15">
    <source>
        <dbReference type="Pfam" id="PF00593"/>
    </source>
</evidence>
<feature type="compositionally biased region" description="Polar residues" evidence="13">
    <location>
        <begin position="34"/>
        <end position="55"/>
    </location>
</feature>
<dbReference type="PANTHER" id="PTHR32552">
    <property type="entry name" value="FERRICHROME IRON RECEPTOR-RELATED"/>
    <property type="match status" value="1"/>
</dbReference>
<dbReference type="Proteomes" id="UP000759103">
    <property type="component" value="Unassembled WGS sequence"/>
</dbReference>
<organism evidence="17 18">
    <name type="scientific">Sphingomonas citri</name>
    <dbReference type="NCBI Taxonomy" id="2862499"/>
    <lineage>
        <taxon>Bacteria</taxon>
        <taxon>Pseudomonadati</taxon>
        <taxon>Pseudomonadota</taxon>
        <taxon>Alphaproteobacteria</taxon>
        <taxon>Sphingomonadales</taxon>
        <taxon>Sphingomonadaceae</taxon>
        <taxon>Sphingomonas</taxon>
    </lineage>
</organism>
<evidence type="ECO:0000256" key="5">
    <source>
        <dbReference type="ARBA" id="ARBA00022692"/>
    </source>
</evidence>
<keyword evidence="6" id="KW-0408">Iron</keyword>
<evidence type="ECO:0000259" key="16">
    <source>
        <dbReference type="Pfam" id="PF07715"/>
    </source>
</evidence>
<gene>
    <name evidence="17" type="ORF">KZ820_15735</name>
</gene>
<comment type="similarity">
    <text evidence="11 12">Belongs to the TonB-dependent receptor family.</text>
</comment>
<evidence type="ECO:0000256" key="13">
    <source>
        <dbReference type="SAM" id="MobiDB-lite"/>
    </source>
</evidence>
<evidence type="ECO:0000256" key="10">
    <source>
        <dbReference type="ARBA" id="ARBA00023237"/>
    </source>
</evidence>
<feature type="chain" id="PRO_5046779236" evidence="14">
    <location>
        <begin position="26"/>
        <end position="860"/>
    </location>
</feature>
<sequence length="860" mass="93163">MVVSFKRRMLVQLLASAAIASPAAAQGTPDQVAATPTSSGQTTQADVPQNSSTTDGDIIVTAQKRDENIQNVPISIQAIGTRRLDQLNVSNFNEYTQLLPSVAFQSSQPGVTTVYMRGVASGGDGNHSGSLPSVGTYLDEQPVTTIGGTLDIHIYDVARIESLAGPQGTLYGASSEAGTIRIITNKPDTAGFYGRVDGEVNSVRSGGIGYTTEGMLNIPFGERMALRVVGFYQRDAGFIDNVPGTRSFLPQPGGVTVTNDQFVEKDYNDTETYGGRAALKIDLDDNWTATPTFLYQEQRSHGSYAFDPKVGDLEVQHFYPEYRKDRFAQAALTIEGQLGNWDVTYAGAYLDRRAEQSTDYTDYSEAYDSLYSSVGGLAGYFYYQDAAGNTIDPRQRVVGRDHFKKTSQELRVASPADQPFRIVAGGFYQRQSNLIFQDYQIPNLGPDVSVNGYTGTLWLTRQHRVDKDYAVFGEASYDLTPRLTLTAGGRAFIYDNSLVGFFGFGRNPGVDPEDGRPYTASPFNAAGSSRTGLASCYLAGGGTLRDAYLSGGDTSAFLTTKDVGGIPCANLGVVKGNTVVPKRADGQGVTYRFNATWKPTDLLLLYGTWSKGFRPGGINRRGDVGDYDADFLTNYELGWKTTWLDGRLRINGAVYQQDWDQFQFAFLGENSFTVIQNGPDARIRGIEMDANVSAGPLSFTASGAYTDAKTRTDLCRTVTCAGDGSDVVAAAGRRLPITPRFKLSATARYTVPIGAAKAYLQGLVAHQSSAASDIRLSVEEVGTGRLANPSAEIGRLPAYTTGNLALGADWGKYTLELFARNLWDERGQIARFIQCGSCYQRPYAVPITPRTIGLRLGAKF</sequence>
<keyword evidence="10 11" id="KW-0998">Cell outer membrane</keyword>
<comment type="caution">
    <text evidence="17">The sequence shown here is derived from an EMBL/GenBank/DDBJ whole genome shotgun (WGS) entry which is preliminary data.</text>
</comment>
<keyword evidence="7" id="KW-0406">Ion transport</keyword>
<dbReference type="PANTHER" id="PTHR32552:SF81">
    <property type="entry name" value="TONB-DEPENDENT OUTER MEMBRANE RECEPTOR"/>
    <property type="match status" value="1"/>
</dbReference>
<evidence type="ECO:0000256" key="1">
    <source>
        <dbReference type="ARBA" id="ARBA00004571"/>
    </source>
</evidence>
<dbReference type="InterPro" id="IPR000531">
    <property type="entry name" value="Beta-barrel_TonB"/>
</dbReference>
<evidence type="ECO:0000256" key="8">
    <source>
        <dbReference type="ARBA" id="ARBA00023077"/>
    </source>
</evidence>
<evidence type="ECO:0000256" key="9">
    <source>
        <dbReference type="ARBA" id="ARBA00023136"/>
    </source>
</evidence>
<dbReference type="PROSITE" id="PS52016">
    <property type="entry name" value="TONB_DEPENDENT_REC_3"/>
    <property type="match status" value="1"/>
</dbReference>
<evidence type="ECO:0000256" key="4">
    <source>
        <dbReference type="ARBA" id="ARBA00022496"/>
    </source>
</evidence>
<keyword evidence="9 11" id="KW-0472">Membrane</keyword>
<dbReference type="SUPFAM" id="SSF56935">
    <property type="entry name" value="Porins"/>
    <property type="match status" value="1"/>
</dbReference>
<accession>A0ABS7BRI2</accession>
<comment type="subcellular location">
    <subcellularLocation>
        <location evidence="1 11">Cell outer membrane</location>
        <topology evidence="1 11">Multi-pass membrane protein</topology>
    </subcellularLocation>
</comment>
<reference evidence="17 18" key="1">
    <citation type="submission" date="2021-07" db="EMBL/GenBank/DDBJ databases">
        <title>Sphingomonas sp.</title>
        <authorList>
            <person name="Feng G."/>
            <person name="Li J."/>
            <person name="Pan M."/>
        </authorList>
    </citation>
    <scope>NUCLEOTIDE SEQUENCE [LARGE SCALE GENOMIC DNA]</scope>
    <source>
        <strain evidence="17 18">RRHST34</strain>
    </source>
</reference>
<evidence type="ECO:0000313" key="17">
    <source>
        <dbReference type="EMBL" id="MBW6532193.1"/>
    </source>
</evidence>
<dbReference type="EMBL" id="JAHXZN010000006">
    <property type="protein sequence ID" value="MBW6532193.1"/>
    <property type="molecule type" value="Genomic_DNA"/>
</dbReference>
<dbReference type="InterPro" id="IPR039426">
    <property type="entry name" value="TonB-dep_rcpt-like"/>
</dbReference>
<evidence type="ECO:0000256" key="3">
    <source>
        <dbReference type="ARBA" id="ARBA00022452"/>
    </source>
</evidence>
<evidence type="ECO:0000256" key="7">
    <source>
        <dbReference type="ARBA" id="ARBA00023065"/>
    </source>
</evidence>
<evidence type="ECO:0000256" key="2">
    <source>
        <dbReference type="ARBA" id="ARBA00022448"/>
    </source>
</evidence>
<dbReference type="InterPro" id="IPR036942">
    <property type="entry name" value="Beta-barrel_TonB_sf"/>
</dbReference>
<proteinExistence type="inferred from homology"/>
<feature type="domain" description="TonB-dependent receptor-like beta-barrel" evidence="15">
    <location>
        <begin position="379"/>
        <end position="822"/>
    </location>
</feature>
<keyword evidence="18" id="KW-1185">Reference proteome</keyword>
<protein>
    <submittedName>
        <fullName evidence="17">TonB-dependent receptor</fullName>
    </submittedName>
</protein>
<keyword evidence="17" id="KW-0675">Receptor</keyword>
<name>A0ABS7BRI2_9SPHN</name>
<evidence type="ECO:0000256" key="11">
    <source>
        <dbReference type="PROSITE-ProRule" id="PRU01360"/>
    </source>
</evidence>
<dbReference type="Pfam" id="PF07715">
    <property type="entry name" value="Plug"/>
    <property type="match status" value="1"/>
</dbReference>
<evidence type="ECO:0000313" key="18">
    <source>
        <dbReference type="Proteomes" id="UP000759103"/>
    </source>
</evidence>
<evidence type="ECO:0000256" key="12">
    <source>
        <dbReference type="RuleBase" id="RU003357"/>
    </source>
</evidence>
<feature type="domain" description="TonB-dependent receptor plug" evidence="16">
    <location>
        <begin position="69"/>
        <end position="179"/>
    </location>
</feature>
<keyword evidence="4" id="KW-0410">Iron transport</keyword>
<dbReference type="Pfam" id="PF00593">
    <property type="entry name" value="TonB_dep_Rec_b-barrel"/>
    <property type="match status" value="1"/>
</dbReference>
<evidence type="ECO:0000256" key="6">
    <source>
        <dbReference type="ARBA" id="ARBA00023004"/>
    </source>
</evidence>
<keyword evidence="2 11" id="KW-0813">Transport</keyword>
<dbReference type="Gene3D" id="2.40.170.20">
    <property type="entry name" value="TonB-dependent receptor, beta-barrel domain"/>
    <property type="match status" value="2"/>
</dbReference>
<keyword evidence="3 11" id="KW-1134">Transmembrane beta strand</keyword>
<keyword evidence="8 12" id="KW-0798">TonB box</keyword>
<feature type="region of interest" description="Disordered" evidence="13">
    <location>
        <begin position="25"/>
        <end position="55"/>
    </location>
</feature>
<dbReference type="InterPro" id="IPR012910">
    <property type="entry name" value="Plug_dom"/>
</dbReference>
<keyword evidence="5 11" id="KW-0812">Transmembrane</keyword>
<feature type="signal peptide" evidence="14">
    <location>
        <begin position="1"/>
        <end position="25"/>
    </location>
</feature>